<reference evidence="1" key="1">
    <citation type="submission" date="2019-08" db="EMBL/GenBank/DDBJ databases">
        <authorList>
            <person name="Kucharzyk K."/>
            <person name="Murdoch R.W."/>
            <person name="Higgins S."/>
            <person name="Loffler F."/>
        </authorList>
    </citation>
    <scope>NUCLEOTIDE SEQUENCE</scope>
</reference>
<sequence length="194" mass="22100">MFMENTQMKNNGDTHNAYHLLLNNPQLHSSKKTLYLVGGTMGVGKTTTCQILKTKLPNSVFLDGDWCWDMHPFQVTDETKQMVMENICYQLNNFLRCSAFDNVIFCWVMHEQPIIDDLLRRLTLGSCRVTPISLVCSEQALVKRLKKDVDAGLRSPDVIERSVKRIPLYQRLNTLKIDVSELGPDEVAGLIAKL</sequence>
<dbReference type="AlphaFoldDB" id="A0A645ASR7"/>
<evidence type="ECO:0000313" key="1">
    <source>
        <dbReference type="EMBL" id="MPM56312.1"/>
    </source>
</evidence>
<evidence type="ECO:0008006" key="2">
    <source>
        <dbReference type="Google" id="ProtNLM"/>
    </source>
</evidence>
<accession>A0A645ASR7</accession>
<organism evidence="1">
    <name type="scientific">bioreactor metagenome</name>
    <dbReference type="NCBI Taxonomy" id="1076179"/>
    <lineage>
        <taxon>unclassified sequences</taxon>
        <taxon>metagenomes</taxon>
        <taxon>ecological metagenomes</taxon>
    </lineage>
</organism>
<proteinExistence type="predicted"/>
<comment type="caution">
    <text evidence="1">The sequence shown here is derived from an EMBL/GenBank/DDBJ whole genome shotgun (WGS) entry which is preliminary data.</text>
</comment>
<dbReference type="Pfam" id="PF13238">
    <property type="entry name" value="AAA_18"/>
    <property type="match status" value="1"/>
</dbReference>
<gene>
    <name evidence="1" type="ORF">SDC9_103114</name>
</gene>
<dbReference type="SUPFAM" id="SSF52540">
    <property type="entry name" value="P-loop containing nucleoside triphosphate hydrolases"/>
    <property type="match status" value="1"/>
</dbReference>
<dbReference type="InterPro" id="IPR027417">
    <property type="entry name" value="P-loop_NTPase"/>
</dbReference>
<dbReference type="Gene3D" id="3.40.50.300">
    <property type="entry name" value="P-loop containing nucleotide triphosphate hydrolases"/>
    <property type="match status" value="1"/>
</dbReference>
<name>A0A645ASR7_9ZZZZ</name>
<protein>
    <recommendedName>
        <fullName evidence="2">Shikimate kinase</fullName>
    </recommendedName>
</protein>
<dbReference type="EMBL" id="VSSQ01015694">
    <property type="protein sequence ID" value="MPM56312.1"/>
    <property type="molecule type" value="Genomic_DNA"/>
</dbReference>